<organism evidence="1">
    <name type="scientific">Timema poppense</name>
    <name type="common">Walking stick</name>
    <dbReference type="NCBI Taxonomy" id="170557"/>
    <lineage>
        <taxon>Eukaryota</taxon>
        <taxon>Metazoa</taxon>
        <taxon>Ecdysozoa</taxon>
        <taxon>Arthropoda</taxon>
        <taxon>Hexapoda</taxon>
        <taxon>Insecta</taxon>
        <taxon>Pterygota</taxon>
        <taxon>Neoptera</taxon>
        <taxon>Polyneoptera</taxon>
        <taxon>Phasmatodea</taxon>
        <taxon>Timematodea</taxon>
        <taxon>Timematoidea</taxon>
        <taxon>Timematidae</taxon>
        <taxon>Timema</taxon>
    </lineage>
</organism>
<sequence length="141" mass="15897">MVSIKRFNDYTNYYEVPPSDPWTGSLVQSHSGMATSTTPLWRTPRIPAPKPLQLAFYPGEDPHTNTTVPASYQLYSKWQDGQHPDSPCILITSSIPSGEMVNTQTVPASYQLYSKWRDGQHPDSPCILPSLFQVARWPTSR</sequence>
<gene>
    <name evidence="1" type="ORF">TPSB3V08_LOCUS6360</name>
</gene>
<proteinExistence type="predicted"/>
<protein>
    <submittedName>
        <fullName evidence="1">Uncharacterized protein</fullName>
    </submittedName>
</protein>
<reference evidence="1" key="1">
    <citation type="submission" date="2020-11" db="EMBL/GenBank/DDBJ databases">
        <authorList>
            <person name="Tran Van P."/>
        </authorList>
    </citation>
    <scope>NUCLEOTIDE SEQUENCE</scope>
</reference>
<dbReference type="AlphaFoldDB" id="A0A7R9H5B4"/>
<evidence type="ECO:0000313" key="1">
    <source>
        <dbReference type="EMBL" id="CAD7408427.1"/>
    </source>
</evidence>
<dbReference type="EMBL" id="OD003706">
    <property type="protein sequence ID" value="CAD7408427.1"/>
    <property type="molecule type" value="Genomic_DNA"/>
</dbReference>
<name>A0A7R9H5B4_TIMPO</name>
<accession>A0A7R9H5B4</accession>